<dbReference type="PROSITE" id="PS50011">
    <property type="entry name" value="PROTEIN_KINASE_DOM"/>
    <property type="match status" value="1"/>
</dbReference>
<evidence type="ECO:0000313" key="2">
    <source>
        <dbReference type="EMBL" id="NHF62488.1"/>
    </source>
</evidence>
<accession>A0A9E5JU42</accession>
<dbReference type="AlphaFoldDB" id="A0A9E5JU42"/>
<dbReference type="EMBL" id="VIKT02000005">
    <property type="protein sequence ID" value="NHF62488.1"/>
    <property type="molecule type" value="Genomic_DNA"/>
</dbReference>
<evidence type="ECO:0000313" key="3">
    <source>
        <dbReference type="Proteomes" id="UP000818266"/>
    </source>
</evidence>
<dbReference type="SUPFAM" id="SSF56112">
    <property type="entry name" value="Protein kinase-like (PK-like)"/>
    <property type="match status" value="1"/>
</dbReference>
<dbReference type="Pfam" id="PF24389">
    <property type="entry name" value="ORC-CDC6-like"/>
    <property type="match status" value="1"/>
</dbReference>
<gene>
    <name evidence="2" type="ORF">FK219_004410</name>
</gene>
<sequence>MSAPRELGIGDLDDELVQLLSKAAIFEDGKLHVGRDYLPVEYITHGFKGVVWKVKDEYGQEYAAKLTLVEDYVDKSVFAEAARRGRLPSPLFTRWADAGEWVPSGTDRRFIVSIEEWVDDAITLDELCNEHAGQISVSTIVSFARQISSALEALEGNNLAHDDLHAKNLMLRPARAGEAGYSQAGQDRFQLVVVDTGSLKHAERTSKGVSDVDHVARHLVRLHNIVARRRDISLSDRRFLAALLPVVQMMVEDDANRALRSGEAIRRAILDAMSAAQMPTNRGQRLSNPFEYISAEQISSDELLLTLFARTTWVDAVASADPILLTGPRGCGKSMVFRWLSLRAHASQEQAPVPLDTLRISGVYVSCTSDLQTRFSHFRTPEDTLGHEGEIVHYFNLLHVLELLNTLIAIAARHDSESVFGLGEDQAIEIHEMVVRFLPSEHTVRFSPSPLVAARERVEQEIFASQQRLHNATSAPIAPATLIADVTSRVEKILPFFSAHPIAFLLDDFSTHRITEAVQLILSPIVWERRSSHIFKVSSEKYGAIATWNKLTADPARERIEIDCGAEYLKRESTVPNRQFALDFLNNRLRAAQWQGTAADLLGNSPSTEEMNTALTKAGSQNAAYFGVDVISQLCSGDVSTLLFLYRRMLAMSGPYTVATVSSSLQDKAVRETSRQLLHAVVYHRPLGKSMYEIANAYGKFVGNAYRKGKGIKEHGKIVPIQVPRIEVDSASNATIKLSEKELELSQELLRRAVFIEMDVGRSRHDNVTSLRWHFRRIYLPAFRAGLGKNDAVKIAPGQFQWFLQSPVEMLAVQEAQRRKKPDTGLWEGDFDALS</sequence>
<protein>
    <recommendedName>
        <fullName evidence="1">Protein kinase domain-containing protein</fullName>
    </recommendedName>
</protein>
<dbReference type="GO" id="GO:0004672">
    <property type="term" value="F:protein kinase activity"/>
    <property type="evidence" value="ECO:0007669"/>
    <property type="project" value="InterPro"/>
</dbReference>
<evidence type="ECO:0000259" key="1">
    <source>
        <dbReference type="PROSITE" id="PS50011"/>
    </source>
</evidence>
<name>A0A9E5JU42_9MICO</name>
<dbReference type="InterPro" id="IPR056955">
    <property type="entry name" value="ORC-CDC6-like"/>
</dbReference>
<dbReference type="InterPro" id="IPR000719">
    <property type="entry name" value="Prot_kinase_dom"/>
</dbReference>
<dbReference type="GO" id="GO:0005524">
    <property type="term" value="F:ATP binding"/>
    <property type="evidence" value="ECO:0007669"/>
    <property type="project" value="InterPro"/>
</dbReference>
<dbReference type="Gene3D" id="1.10.510.10">
    <property type="entry name" value="Transferase(Phosphotransferase) domain 1"/>
    <property type="match status" value="1"/>
</dbReference>
<feature type="domain" description="Protein kinase" evidence="1">
    <location>
        <begin position="37"/>
        <end position="314"/>
    </location>
</feature>
<keyword evidence="3" id="KW-1185">Reference proteome</keyword>
<proteinExistence type="predicted"/>
<reference evidence="2 3" key="1">
    <citation type="submission" date="2019-06" db="EMBL/GenBank/DDBJ databases">
        <authorList>
            <person name="De-Chao Zhang Q."/>
        </authorList>
    </citation>
    <scope>NUCLEOTIDE SEQUENCE [LARGE SCALE GENOMIC DNA]</scope>
    <source>
        <strain evidence="2 3">KN1116</strain>
    </source>
</reference>
<comment type="caution">
    <text evidence="2">The sequence shown here is derived from an EMBL/GenBank/DDBJ whole genome shotgun (WGS) entry which is preliminary data.</text>
</comment>
<dbReference type="RefSeq" id="WP_165638046.1">
    <property type="nucleotide sequence ID" value="NZ_VIKT02000005.1"/>
</dbReference>
<organism evidence="2 3">
    <name type="scientific">Microcella pacifica</name>
    <dbReference type="NCBI Taxonomy" id="2591847"/>
    <lineage>
        <taxon>Bacteria</taxon>
        <taxon>Bacillati</taxon>
        <taxon>Actinomycetota</taxon>
        <taxon>Actinomycetes</taxon>
        <taxon>Micrococcales</taxon>
        <taxon>Microbacteriaceae</taxon>
        <taxon>Microcella</taxon>
    </lineage>
</organism>
<dbReference type="InterPro" id="IPR011009">
    <property type="entry name" value="Kinase-like_dom_sf"/>
</dbReference>
<dbReference type="Proteomes" id="UP000818266">
    <property type="component" value="Unassembled WGS sequence"/>
</dbReference>
<reference evidence="2 3" key="2">
    <citation type="submission" date="2020-03" db="EMBL/GenBank/DDBJ databases">
        <title>Chryseoglobus sp. isolated from a deep-sea seamount.</title>
        <authorList>
            <person name="Zhang D.-C."/>
        </authorList>
    </citation>
    <scope>NUCLEOTIDE SEQUENCE [LARGE SCALE GENOMIC DNA]</scope>
    <source>
        <strain evidence="2 3">KN1116</strain>
    </source>
</reference>